<dbReference type="InterPro" id="IPR038765">
    <property type="entry name" value="Papain-like_cys_pep_sf"/>
</dbReference>
<dbReference type="EMBL" id="SZON01000444">
    <property type="protein sequence ID" value="TKI95839.1"/>
    <property type="molecule type" value="Genomic_DNA"/>
</dbReference>
<dbReference type="PANTHER" id="PTHR11786:SF0">
    <property type="entry name" value="ARYLAMINE N-ACETYLTRANSFERASE 4-RELATED"/>
    <property type="match status" value="1"/>
</dbReference>
<dbReference type="PANTHER" id="PTHR11786">
    <property type="entry name" value="N-HYDROXYARYLAMINE O-ACETYLTRANSFERASE"/>
    <property type="match status" value="1"/>
</dbReference>
<evidence type="ECO:0000256" key="1">
    <source>
        <dbReference type="ARBA" id="ARBA00006547"/>
    </source>
</evidence>
<keyword evidence="2" id="KW-0808">Transferase</keyword>
<dbReference type="InterPro" id="IPR001447">
    <property type="entry name" value="Arylamine_N-AcTrfase"/>
</dbReference>
<dbReference type="SUPFAM" id="SSF54001">
    <property type="entry name" value="Cysteine proteinases"/>
    <property type="match status" value="1"/>
</dbReference>
<accession>A0A4U3B5G6</accession>
<protein>
    <submittedName>
        <fullName evidence="2">Arylamine N-acetyltransferase</fullName>
    </submittedName>
</protein>
<comment type="similarity">
    <text evidence="1">Belongs to the arylamine N-acetyltransferase family.</text>
</comment>
<dbReference type="Proteomes" id="UP000305222">
    <property type="component" value="Unassembled WGS sequence"/>
</dbReference>
<proteinExistence type="inferred from homology"/>
<dbReference type="Pfam" id="PF00797">
    <property type="entry name" value="Acetyltransf_2"/>
    <property type="match status" value="1"/>
</dbReference>
<evidence type="ECO:0000313" key="3">
    <source>
        <dbReference type="Proteomes" id="UP000305222"/>
    </source>
</evidence>
<dbReference type="InterPro" id="IPR053710">
    <property type="entry name" value="Arylamine_NAT_domain_sf"/>
</dbReference>
<dbReference type="AlphaFoldDB" id="A0A4U3B5G6"/>
<sequence length="82" mass="9831">MTDFQKQFFSRLHIEEKDKVSFEDLPNIMYVMAQTVPFENLNILENNFTKISKENLKEKILVNNRGGLCYELNPTMYYFLKD</sequence>
<reference evidence="2 3" key="1">
    <citation type="journal article" date="2019" name="Environ. Microbiol.">
        <title>An active ?-lactamase is a part of an orchestrated cell wall stress resistance network of Bacillus subtilis and related rhizosphere species.</title>
        <authorList>
            <person name="Bucher T."/>
            <person name="Keren-Paz A."/>
            <person name="Hausser J."/>
            <person name="Olender T."/>
            <person name="Cytryn E."/>
            <person name="Kolodkin-Gal I."/>
        </authorList>
    </citation>
    <scope>NUCLEOTIDE SEQUENCE [LARGE SCALE GENOMIC DNA]</scope>
    <source>
        <strain evidence="2 3">I5</strain>
    </source>
</reference>
<name>A0A4U3B5G6_9BACI</name>
<gene>
    <name evidence="2" type="ORF">FC699_12260</name>
</gene>
<organism evidence="2 3">
    <name type="scientific">Bacillus wiedmannii</name>
    <dbReference type="NCBI Taxonomy" id="1890302"/>
    <lineage>
        <taxon>Bacteria</taxon>
        <taxon>Bacillati</taxon>
        <taxon>Bacillota</taxon>
        <taxon>Bacilli</taxon>
        <taxon>Bacillales</taxon>
        <taxon>Bacillaceae</taxon>
        <taxon>Bacillus</taxon>
        <taxon>Bacillus cereus group</taxon>
    </lineage>
</organism>
<dbReference type="GO" id="GO:0016407">
    <property type="term" value="F:acetyltransferase activity"/>
    <property type="evidence" value="ECO:0007669"/>
    <property type="project" value="InterPro"/>
</dbReference>
<dbReference type="Gene3D" id="3.30.2140.20">
    <property type="match status" value="1"/>
</dbReference>
<comment type="caution">
    <text evidence="2">The sequence shown here is derived from an EMBL/GenBank/DDBJ whole genome shotgun (WGS) entry which is preliminary data.</text>
</comment>
<evidence type="ECO:0000313" key="2">
    <source>
        <dbReference type="EMBL" id="TKI95839.1"/>
    </source>
</evidence>
<feature type="non-terminal residue" evidence="2">
    <location>
        <position position="82"/>
    </location>
</feature>